<dbReference type="AlphaFoldDB" id="A0A4Q5IY44"/>
<dbReference type="Proteomes" id="UP000291189">
    <property type="component" value="Unassembled WGS sequence"/>
</dbReference>
<dbReference type="SUPFAM" id="SSF56601">
    <property type="entry name" value="beta-lactamase/transpeptidase-like"/>
    <property type="match status" value="1"/>
</dbReference>
<evidence type="ECO:0000313" key="3">
    <source>
        <dbReference type="Proteomes" id="UP000291189"/>
    </source>
</evidence>
<accession>A0A4Q5IY44</accession>
<dbReference type="InterPro" id="IPR045155">
    <property type="entry name" value="Beta-lactam_cat"/>
</dbReference>
<comment type="caution">
    <text evidence="2">The sequence shown here is derived from an EMBL/GenBank/DDBJ whole genome shotgun (WGS) entry which is preliminary data.</text>
</comment>
<name>A0A4Q5IY44_9ACTN</name>
<dbReference type="Gene3D" id="3.40.710.10">
    <property type="entry name" value="DD-peptidase/beta-lactamase superfamily"/>
    <property type="match status" value="1"/>
</dbReference>
<organism evidence="2 3">
    <name type="scientific">Nocardioides iriomotensis</name>
    <dbReference type="NCBI Taxonomy" id="715784"/>
    <lineage>
        <taxon>Bacteria</taxon>
        <taxon>Bacillati</taxon>
        <taxon>Actinomycetota</taxon>
        <taxon>Actinomycetes</taxon>
        <taxon>Propionibacteriales</taxon>
        <taxon>Nocardioidaceae</taxon>
        <taxon>Nocardioides</taxon>
    </lineage>
</organism>
<dbReference type="InterPro" id="IPR000871">
    <property type="entry name" value="Beta-lactam_class-A"/>
</dbReference>
<dbReference type="PANTHER" id="PTHR35333">
    <property type="entry name" value="BETA-LACTAMASE"/>
    <property type="match status" value="1"/>
</dbReference>
<keyword evidence="2" id="KW-0378">Hydrolase</keyword>
<dbReference type="OrthoDB" id="33989at2"/>
<gene>
    <name evidence="2" type="ORF">ETU37_14895</name>
</gene>
<feature type="domain" description="Beta-lactamase class A catalytic" evidence="1">
    <location>
        <begin position="47"/>
        <end position="289"/>
    </location>
</feature>
<dbReference type="GO" id="GO:0030655">
    <property type="term" value="P:beta-lactam antibiotic catabolic process"/>
    <property type="evidence" value="ECO:0007669"/>
    <property type="project" value="InterPro"/>
</dbReference>
<dbReference type="InterPro" id="IPR012338">
    <property type="entry name" value="Beta-lactam/transpept-like"/>
</dbReference>
<keyword evidence="3" id="KW-1185">Reference proteome</keyword>
<sequence length="322" mass="34219">MRRWSGRCSTRSSRPRASTCRRIEPVTAADPAVLEALCAEAGCRGFVHAVSLDTGREVGLDPDGPVVPASTIKVLVALEAERAFLDGRLDPAERVRVTDANRTTGPVGLSLHRGDVEMSVGDLVVPMLTFSDNVATDLLIGRLGLEALARAGDRLGLTGTRIDCDLRDLIDSIAVDAGFADWAAVEATAEDDAVVLARVRAARALRADVAPMRTTARDLTTVLRAVWEEDAGLRVRFLMARQVGKDRIARGFGDDSRVAAKSGSLFRVWRNEVGVVIRPDGRSAAVAVLLHTPAGDVDDRTVNDAIAKIASHAVDAVLGSSA</sequence>
<evidence type="ECO:0000259" key="1">
    <source>
        <dbReference type="Pfam" id="PF13354"/>
    </source>
</evidence>
<reference evidence="2 3" key="1">
    <citation type="submission" date="2019-01" db="EMBL/GenBank/DDBJ databases">
        <title>Nocardioides guangzhouensis sp. nov., an actinobacterium isolated from soil.</title>
        <authorList>
            <person name="Fu Y."/>
            <person name="Cai Y."/>
            <person name="Lin Z."/>
            <person name="Chen P."/>
        </authorList>
    </citation>
    <scope>NUCLEOTIDE SEQUENCE [LARGE SCALE GENOMIC DNA]</scope>
    <source>
        <strain evidence="2 3">NBRC 105384</strain>
    </source>
</reference>
<evidence type="ECO:0000313" key="2">
    <source>
        <dbReference type="EMBL" id="RYU10994.1"/>
    </source>
</evidence>
<dbReference type="EMBL" id="SDPU01000027">
    <property type="protein sequence ID" value="RYU10994.1"/>
    <property type="molecule type" value="Genomic_DNA"/>
</dbReference>
<dbReference type="GO" id="GO:0008800">
    <property type="term" value="F:beta-lactamase activity"/>
    <property type="evidence" value="ECO:0007669"/>
    <property type="project" value="InterPro"/>
</dbReference>
<dbReference type="GO" id="GO:0046677">
    <property type="term" value="P:response to antibiotic"/>
    <property type="evidence" value="ECO:0007669"/>
    <property type="project" value="InterPro"/>
</dbReference>
<dbReference type="PANTHER" id="PTHR35333:SF3">
    <property type="entry name" value="BETA-LACTAMASE-TYPE TRANSPEPTIDASE FOLD CONTAINING PROTEIN"/>
    <property type="match status" value="1"/>
</dbReference>
<proteinExistence type="predicted"/>
<dbReference type="Pfam" id="PF13354">
    <property type="entry name" value="Beta-lactamase2"/>
    <property type="match status" value="1"/>
</dbReference>
<protein>
    <submittedName>
        <fullName evidence="2">Serine hydrolase</fullName>
    </submittedName>
</protein>